<evidence type="ECO:0000256" key="1">
    <source>
        <dbReference type="ARBA" id="ARBA00023172"/>
    </source>
</evidence>
<dbReference type="InterPro" id="IPR013762">
    <property type="entry name" value="Integrase-like_cat_sf"/>
</dbReference>
<dbReference type="PROSITE" id="PS51898">
    <property type="entry name" value="TYR_RECOMBINASE"/>
    <property type="match status" value="1"/>
</dbReference>
<dbReference type="OrthoDB" id="2288922at2759"/>
<evidence type="ECO:0000259" key="2">
    <source>
        <dbReference type="PROSITE" id="PS51898"/>
    </source>
</evidence>
<dbReference type="GO" id="GO:0015074">
    <property type="term" value="P:DNA integration"/>
    <property type="evidence" value="ECO:0007669"/>
    <property type="project" value="InterPro"/>
</dbReference>
<feature type="domain" description="Tyr recombinase" evidence="2">
    <location>
        <begin position="4"/>
        <end position="194"/>
    </location>
</feature>
<dbReference type="Proteomes" id="UP000242180">
    <property type="component" value="Unassembled WGS sequence"/>
</dbReference>
<name>A0A1X2H6L0_SYNRA</name>
<dbReference type="GO" id="GO:0003677">
    <property type="term" value="F:DNA binding"/>
    <property type="evidence" value="ECO:0007669"/>
    <property type="project" value="InterPro"/>
</dbReference>
<organism evidence="3 4">
    <name type="scientific">Syncephalastrum racemosum</name>
    <name type="common">Filamentous fungus</name>
    <dbReference type="NCBI Taxonomy" id="13706"/>
    <lineage>
        <taxon>Eukaryota</taxon>
        <taxon>Fungi</taxon>
        <taxon>Fungi incertae sedis</taxon>
        <taxon>Mucoromycota</taxon>
        <taxon>Mucoromycotina</taxon>
        <taxon>Mucoromycetes</taxon>
        <taxon>Mucorales</taxon>
        <taxon>Syncephalastraceae</taxon>
        <taxon>Syncephalastrum</taxon>
    </lineage>
</organism>
<protein>
    <recommendedName>
        <fullName evidence="2">Tyr recombinase domain-containing protein</fullName>
    </recommendedName>
</protein>
<gene>
    <name evidence="3" type="ORF">BCR43DRAFT_443010</name>
</gene>
<feature type="non-terminal residue" evidence="3">
    <location>
        <position position="1"/>
    </location>
</feature>
<evidence type="ECO:0000313" key="3">
    <source>
        <dbReference type="EMBL" id="ORY94094.1"/>
    </source>
</evidence>
<dbReference type="InterPro" id="IPR011010">
    <property type="entry name" value="DNA_brk_join_enz"/>
</dbReference>
<accession>A0A1X2H6L0</accession>
<dbReference type="EMBL" id="MCGN01000008">
    <property type="protein sequence ID" value="ORY94094.1"/>
    <property type="molecule type" value="Genomic_DNA"/>
</dbReference>
<sequence>TKDAQPRPMTQNHYDLTPILRHLARFDSSALTPLPRLNEKTAFLLAAAAFLRPSDLHRIQLTQCRVDRDRRLHLYILAPKETRGGRPLRDHPDAAARPSDSLFVNSIRPSAPLQVSTISGWLRRLLTRSSALSSTAESTLPSLRSVASNLALVNGASLEDVLVMGNWSSSTVFDNHYRRSIQFGDNISRRVLMDSHGSSDSA</sequence>
<dbReference type="PANTHER" id="PTHR35617">
    <property type="entry name" value="PHAGE_INTEGRASE DOMAIN-CONTAINING PROTEIN"/>
    <property type="match status" value="1"/>
</dbReference>
<keyword evidence="1" id="KW-0233">DNA recombination</keyword>
<dbReference type="SUPFAM" id="SSF56349">
    <property type="entry name" value="DNA breaking-rejoining enzymes"/>
    <property type="match status" value="1"/>
</dbReference>
<reference evidence="3 4" key="1">
    <citation type="submission" date="2016-07" db="EMBL/GenBank/DDBJ databases">
        <title>Pervasive Adenine N6-methylation of Active Genes in Fungi.</title>
        <authorList>
            <consortium name="DOE Joint Genome Institute"/>
            <person name="Mondo S.J."/>
            <person name="Dannebaum R.O."/>
            <person name="Kuo R.C."/>
            <person name="Labutti K."/>
            <person name="Haridas S."/>
            <person name="Kuo A."/>
            <person name="Salamov A."/>
            <person name="Ahrendt S.R."/>
            <person name="Lipzen A."/>
            <person name="Sullivan W."/>
            <person name="Andreopoulos W.B."/>
            <person name="Clum A."/>
            <person name="Lindquist E."/>
            <person name="Daum C."/>
            <person name="Ramamoorthy G.K."/>
            <person name="Gryganskyi A."/>
            <person name="Culley D."/>
            <person name="Magnuson J.K."/>
            <person name="James T.Y."/>
            <person name="O'Malley M.A."/>
            <person name="Stajich J.E."/>
            <person name="Spatafora J.W."/>
            <person name="Visel A."/>
            <person name="Grigoriev I.V."/>
        </authorList>
    </citation>
    <scope>NUCLEOTIDE SEQUENCE [LARGE SCALE GENOMIC DNA]</scope>
    <source>
        <strain evidence="3 4">NRRL 2496</strain>
    </source>
</reference>
<keyword evidence="4" id="KW-1185">Reference proteome</keyword>
<dbReference type="InterPro" id="IPR002104">
    <property type="entry name" value="Integrase_catalytic"/>
</dbReference>
<dbReference type="PANTHER" id="PTHR35617:SF3">
    <property type="entry name" value="CORE-BINDING (CB) DOMAIN-CONTAINING PROTEIN"/>
    <property type="match status" value="1"/>
</dbReference>
<dbReference type="Gene3D" id="1.10.443.10">
    <property type="entry name" value="Intergrase catalytic core"/>
    <property type="match status" value="1"/>
</dbReference>
<comment type="caution">
    <text evidence="3">The sequence shown here is derived from an EMBL/GenBank/DDBJ whole genome shotgun (WGS) entry which is preliminary data.</text>
</comment>
<evidence type="ECO:0000313" key="4">
    <source>
        <dbReference type="Proteomes" id="UP000242180"/>
    </source>
</evidence>
<dbReference type="GO" id="GO:0006310">
    <property type="term" value="P:DNA recombination"/>
    <property type="evidence" value="ECO:0007669"/>
    <property type="project" value="UniProtKB-KW"/>
</dbReference>
<dbReference type="InParanoid" id="A0A1X2H6L0"/>
<proteinExistence type="predicted"/>
<dbReference type="AlphaFoldDB" id="A0A1X2H6L0"/>
<dbReference type="OMA" id="VSTISGW"/>